<evidence type="ECO:0000256" key="3">
    <source>
        <dbReference type="ARBA" id="ARBA00022989"/>
    </source>
</evidence>
<feature type="region of interest" description="Disordered" evidence="8">
    <location>
        <begin position="320"/>
        <end position="342"/>
    </location>
</feature>
<keyword evidence="4 7" id="KW-0472">Membrane</keyword>
<dbReference type="PANTHER" id="PTHR30518:SF2">
    <property type="entry name" value="ENDOLYTIC MUREIN TRANSGLYCOSYLASE"/>
    <property type="match status" value="1"/>
</dbReference>
<dbReference type="Gene3D" id="3.30.1490.480">
    <property type="entry name" value="Endolytic murein transglycosylase"/>
    <property type="match status" value="1"/>
</dbReference>
<dbReference type="OrthoDB" id="9814591at2"/>
<dbReference type="NCBIfam" id="TIGR00247">
    <property type="entry name" value="endolytic transglycosylase MltG"/>
    <property type="match status" value="1"/>
</dbReference>
<dbReference type="Proteomes" id="UP000198959">
    <property type="component" value="Unassembled WGS sequence"/>
</dbReference>
<dbReference type="STRING" id="145854.GA0074692_2957"/>
<dbReference type="GO" id="GO:0005886">
    <property type="term" value="C:plasma membrane"/>
    <property type="evidence" value="ECO:0007669"/>
    <property type="project" value="UniProtKB-SubCell"/>
</dbReference>
<comment type="catalytic activity">
    <reaction evidence="7">
        <text>a peptidoglycan chain = a peptidoglycan chain with N-acetyl-1,6-anhydromuramyl-[peptide] at the reducing end + a peptidoglycan chain with N-acetylglucosamine at the non-reducing end.</text>
        <dbReference type="EC" id="4.2.2.29"/>
    </reaction>
</comment>
<keyword evidence="2 7" id="KW-0812">Transmembrane</keyword>
<feature type="transmembrane region" description="Helical" evidence="7">
    <location>
        <begin position="40"/>
        <end position="61"/>
    </location>
</feature>
<dbReference type="EC" id="4.2.2.29" evidence="7"/>
<keyword evidence="10" id="KW-1185">Reference proteome</keyword>
<dbReference type="AlphaFoldDB" id="A0A1C6SM25"/>
<evidence type="ECO:0000256" key="1">
    <source>
        <dbReference type="ARBA" id="ARBA00022475"/>
    </source>
</evidence>
<dbReference type="GO" id="GO:0009252">
    <property type="term" value="P:peptidoglycan biosynthetic process"/>
    <property type="evidence" value="ECO:0007669"/>
    <property type="project" value="UniProtKB-UniRule"/>
</dbReference>
<reference evidence="10" key="1">
    <citation type="submission" date="2016-06" db="EMBL/GenBank/DDBJ databases">
        <authorList>
            <person name="Varghese N."/>
            <person name="Submissions Spin"/>
        </authorList>
    </citation>
    <scope>NUCLEOTIDE SEQUENCE [LARGE SCALE GENOMIC DNA]</scope>
    <source>
        <strain evidence="10">DSM 43817</strain>
    </source>
</reference>
<evidence type="ECO:0000256" key="5">
    <source>
        <dbReference type="ARBA" id="ARBA00023239"/>
    </source>
</evidence>
<protein>
    <recommendedName>
        <fullName evidence="7">Endolytic murein transglycosylase</fullName>
        <ecNumber evidence="7">4.2.2.29</ecNumber>
    </recommendedName>
    <alternativeName>
        <fullName evidence="7">Peptidoglycan lytic transglycosylase</fullName>
    </alternativeName>
    <alternativeName>
        <fullName evidence="7">Peptidoglycan polymerization terminase</fullName>
    </alternativeName>
</protein>
<comment type="function">
    <text evidence="7">Functions as a peptidoglycan terminase that cleaves nascent peptidoglycan strands endolytically to terminate their elongation.</text>
</comment>
<feature type="site" description="Important for catalytic activity" evidence="7">
    <location>
        <position position="272"/>
    </location>
</feature>
<organism evidence="9 10">
    <name type="scientific">Micromonospora pallida</name>
    <dbReference type="NCBI Taxonomy" id="145854"/>
    <lineage>
        <taxon>Bacteria</taxon>
        <taxon>Bacillati</taxon>
        <taxon>Actinomycetota</taxon>
        <taxon>Actinomycetes</taxon>
        <taxon>Micromonosporales</taxon>
        <taxon>Micromonosporaceae</taxon>
        <taxon>Micromonospora</taxon>
    </lineage>
</organism>
<dbReference type="Pfam" id="PF02618">
    <property type="entry name" value="YceG"/>
    <property type="match status" value="1"/>
</dbReference>
<evidence type="ECO:0000256" key="4">
    <source>
        <dbReference type="ARBA" id="ARBA00023136"/>
    </source>
</evidence>
<dbReference type="GO" id="GO:0008932">
    <property type="term" value="F:lytic endotransglycosylase activity"/>
    <property type="evidence" value="ECO:0007669"/>
    <property type="project" value="UniProtKB-UniRule"/>
</dbReference>
<dbReference type="EMBL" id="FMHW01000002">
    <property type="protein sequence ID" value="SCL30604.1"/>
    <property type="molecule type" value="Genomic_DNA"/>
</dbReference>
<name>A0A1C6SM25_9ACTN</name>
<feature type="compositionally biased region" description="Basic residues" evidence="8">
    <location>
        <begin position="17"/>
        <end position="31"/>
    </location>
</feature>
<keyword evidence="5 7" id="KW-0456">Lyase</keyword>
<comment type="subcellular location">
    <subcellularLocation>
        <location evidence="7">Cell membrane</location>
        <topology evidence="7">Single-pass membrane protein</topology>
    </subcellularLocation>
</comment>
<evidence type="ECO:0000256" key="8">
    <source>
        <dbReference type="SAM" id="MobiDB-lite"/>
    </source>
</evidence>
<comment type="similarity">
    <text evidence="7">Belongs to the transglycosylase MltG family.</text>
</comment>
<dbReference type="GO" id="GO:0071555">
    <property type="term" value="P:cell wall organization"/>
    <property type="evidence" value="ECO:0007669"/>
    <property type="project" value="UniProtKB-KW"/>
</dbReference>
<keyword evidence="1 7" id="KW-1003">Cell membrane</keyword>
<feature type="region of interest" description="Disordered" evidence="8">
    <location>
        <begin position="1"/>
        <end position="36"/>
    </location>
</feature>
<accession>A0A1C6SM25</accession>
<feature type="compositionally biased region" description="Basic and acidic residues" evidence="8">
    <location>
        <begin position="320"/>
        <end position="330"/>
    </location>
</feature>
<evidence type="ECO:0000256" key="6">
    <source>
        <dbReference type="ARBA" id="ARBA00023316"/>
    </source>
</evidence>
<evidence type="ECO:0000313" key="10">
    <source>
        <dbReference type="Proteomes" id="UP000198959"/>
    </source>
</evidence>
<evidence type="ECO:0000256" key="2">
    <source>
        <dbReference type="ARBA" id="ARBA00022692"/>
    </source>
</evidence>
<proteinExistence type="inferred from homology"/>
<evidence type="ECO:0000313" key="9">
    <source>
        <dbReference type="EMBL" id="SCL30604.1"/>
    </source>
</evidence>
<keyword evidence="6 7" id="KW-0961">Cell wall biogenesis/degradation</keyword>
<dbReference type="HAMAP" id="MF_02065">
    <property type="entry name" value="MltG"/>
    <property type="match status" value="1"/>
</dbReference>
<dbReference type="RefSeq" id="WP_091644811.1">
    <property type="nucleotide sequence ID" value="NZ_FMHW01000002.1"/>
</dbReference>
<dbReference type="PANTHER" id="PTHR30518">
    <property type="entry name" value="ENDOLYTIC MUREIN TRANSGLYCOSYLASE"/>
    <property type="match status" value="1"/>
</dbReference>
<sequence>MIDDLDLGFDERDRGDKGRHRRSAVRKRQGKGKGGGGRTVLALMLALVLLGAIGGGAFYGFDRVQGYFVTPDYDGAGTGEVTIEVKQGALIADIANVLYGAGVVKSAQAFIEAAEENSRSKNIQPGTYKVRKEMSGENALGMLLDLKNKIVNGLTIPEGLTAKQTYKRLSEQTKIPVEDFEAAAKDPEALGVPDWWFNRNDGKKVVKSVEGFLYPDTYEIAPKATAESILKEMVQNFLTVTEKMDFAKRVEKERGGISPYEALIVASLAQAEAGNKDDLGKVARVAYNRVYSGTFDCSCLEMDVTVNYYLEMTGQKTKSSKEMTAKDMDNPKNPYNRKLPGMVPTPINNPGLHALEGAMDPPEGKWLFFVAIDKEGHSEFAETYEQHQKNEDKAREAGII</sequence>
<gene>
    <name evidence="7" type="primary">mltG</name>
    <name evidence="9" type="ORF">GA0074692_2957</name>
</gene>
<evidence type="ECO:0000256" key="7">
    <source>
        <dbReference type="HAMAP-Rule" id="MF_02065"/>
    </source>
</evidence>
<dbReference type="InterPro" id="IPR003770">
    <property type="entry name" value="MLTG-like"/>
</dbReference>
<keyword evidence="3 7" id="KW-1133">Transmembrane helix</keyword>